<dbReference type="InterPro" id="IPR017871">
    <property type="entry name" value="ABC_transporter-like_CS"/>
</dbReference>
<dbReference type="RefSeq" id="WP_119789944.1">
    <property type="nucleotide sequence ID" value="NZ_QYZD01000001.1"/>
</dbReference>
<keyword evidence="3" id="KW-0547">Nucleotide-binding</keyword>
<dbReference type="PANTHER" id="PTHR43335">
    <property type="entry name" value="ABC TRANSPORTER, ATP-BINDING PROTEIN"/>
    <property type="match status" value="1"/>
</dbReference>
<protein>
    <submittedName>
        <fullName evidence="6">ATP-binding cassette domain-containing protein</fullName>
    </submittedName>
</protein>
<comment type="similarity">
    <text evidence="1">Belongs to the ABC transporter superfamily.</text>
</comment>
<dbReference type="PROSITE" id="PS00211">
    <property type="entry name" value="ABC_TRANSPORTER_1"/>
    <property type="match status" value="1"/>
</dbReference>
<dbReference type="PANTHER" id="PTHR43335:SF2">
    <property type="entry name" value="ABC TRANSPORTER, ATP-BINDING PROTEIN"/>
    <property type="match status" value="1"/>
</dbReference>
<dbReference type="InterPro" id="IPR027417">
    <property type="entry name" value="P-loop_NTPase"/>
</dbReference>
<proteinExistence type="inferred from homology"/>
<dbReference type="Proteomes" id="UP000266177">
    <property type="component" value="Unassembled WGS sequence"/>
</dbReference>
<dbReference type="Pfam" id="PF00005">
    <property type="entry name" value="ABC_tran"/>
    <property type="match status" value="1"/>
</dbReference>
<evidence type="ECO:0000256" key="3">
    <source>
        <dbReference type="ARBA" id="ARBA00022741"/>
    </source>
</evidence>
<dbReference type="OrthoDB" id="9804819at2"/>
<evidence type="ECO:0000259" key="5">
    <source>
        <dbReference type="PROSITE" id="PS50893"/>
    </source>
</evidence>
<keyword evidence="4 6" id="KW-0067">ATP-binding</keyword>
<evidence type="ECO:0000313" key="6">
    <source>
        <dbReference type="EMBL" id="RJG26551.1"/>
    </source>
</evidence>
<evidence type="ECO:0000256" key="2">
    <source>
        <dbReference type="ARBA" id="ARBA00022448"/>
    </source>
</evidence>
<keyword evidence="2" id="KW-0813">Transport</keyword>
<sequence length="288" mass="32724">MELTIDRVTKRYNKGQKTALDRFSAEFSPGIYGILGPNGAGKSTLANLITIQLRQDEGEIRYNDQSISRLGKEYRNILGYMPQQQGIYHHFTGRRFLWYIAALKGIKAPEARERINDLLDIVNLRKDADTKLGAYSGGMKQRILIAQALLNDPKILILDEPTAGLDPKERIRIRNFISTIAMNKIVLIATHVVSDIEFISKQILLLKEGKLLVKDEPARILTGMEGKVHEVRVPESELAEVQSRFKVSHITSDSSGIWVRIVHDEALEHMESRAVKPNLEDVYLQYFE</sequence>
<gene>
    <name evidence="6" type="ORF">DQX05_00440</name>
</gene>
<dbReference type="GO" id="GO:0016887">
    <property type="term" value="F:ATP hydrolysis activity"/>
    <property type="evidence" value="ECO:0007669"/>
    <property type="project" value="InterPro"/>
</dbReference>
<comment type="caution">
    <text evidence="6">The sequence shown here is derived from an EMBL/GenBank/DDBJ whole genome shotgun (WGS) entry which is preliminary data.</text>
</comment>
<evidence type="ECO:0000313" key="7">
    <source>
        <dbReference type="Proteomes" id="UP000266177"/>
    </source>
</evidence>
<dbReference type="SMART" id="SM00382">
    <property type="entry name" value="AAA"/>
    <property type="match status" value="1"/>
</dbReference>
<dbReference type="AlphaFoldDB" id="A0A3A3GPQ8"/>
<organism evidence="6 7">
    <name type="scientific">Paenibacillus thiaminolyticus</name>
    <name type="common">Bacillus thiaminolyticus</name>
    <dbReference type="NCBI Taxonomy" id="49283"/>
    <lineage>
        <taxon>Bacteria</taxon>
        <taxon>Bacillati</taxon>
        <taxon>Bacillota</taxon>
        <taxon>Bacilli</taxon>
        <taxon>Bacillales</taxon>
        <taxon>Paenibacillaceae</taxon>
        <taxon>Paenibacillus</taxon>
    </lineage>
</organism>
<accession>A0A3A3GPQ8</accession>
<dbReference type="InterPro" id="IPR003439">
    <property type="entry name" value="ABC_transporter-like_ATP-bd"/>
</dbReference>
<dbReference type="Gene3D" id="3.40.50.300">
    <property type="entry name" value="P-loop containing nucleotide triphosphate hydrolases"/>
    <property type="match status" value="1"/>
</dbReference>
<name>A0A3A3GPQ8_PANTH</name>
<feature type="domain" description="ABC transporter" evidence="5">
    <location>
        <begin position="3"/>
        <end position="233"/>
    </location>
</feature>
<dbReference type="EMBL" id="QYZD01000001">
    <property type="protein sequence ID" value="RJG26551.1"/>
    <property type="molecule type" value="Genomic_DNA"/>
</dbReference>
<dbReference type="InterPro" id="IPR003593">
    <property type="entry name" value="AAA+_ATPase"/>
</dbReference>
<dbReference type="PROSITE" id="PS50893">
    <property type="entry name" value="ABC_TRANSPORTER_2"/>
    <property type="match status" value="1"/>
</dbReference>
<reference evidence="6 7" key="1">
    <citation type="submission" date="2018-09" db="EMBL/GenBank/DDBJ databases">
        <title>Paenibacillus SK2017-BO5.</title>
        <authorList>
            <person name="Piskunova J.V."/>
            <person name="Dubiley S.A."/>
            <person name="Severinov K.V."/>
        </authorList>
    </citation>
    <scope>NUCLEOTIDE SEQUENCE [LARGE SCALE GENOMIC DNA]</scope>
    <source>
        <strain evidence="6 7">BO5</strain>
    </source>
</reference>
<evidence type="ECO:0000256" key="4">
    <source>
        <dbReference type="ARBA" id="ARBA00022840"/>
    </source>
</evidence>
<dbReference type="SUPFAM" id="SSF52540">
    <property type="entry name" value="P-loop containing nucleoside triphosphate hydrolases"/>
    <property type="match status" value="1"/>
</dbReference>
<evidence type="ECO:0000256" key="1">
    <source>
        <dbReference type="ARBA" id="ARBA00005417"/>
    </source>
</evidence>
<dbReference type="GO" id="GO:0005524">
    <property type="term" value="F:ATP binding"/>
    <property type="evidence" value="ECO:0007669"/>
    <property type="project" value="UniProtKB-KW"/>
</dbReference>